<evidence type="ECO:0000313" key="1">
    <source>
        <dbReference type="EMBL" id="SEK50876.1"/>
    </source>
</evidence>
<dbReference type="OrthoDB" id="5525341at2"/>
<reference evidence="2" key="1">
    <citation type="submission" date="2016-10" db="EMBL/GenBank/DDBJ databases">
        <authorList>
            <person name="Varghese N."/>
            <person name="Submissions S."/>
        </authorList>
    </citation>
    <scope>NUCLEOTIDE SEQUENCE [LARGE SCALE GENOMIC DNA]</scope>
    <source>
        <strain evidence="2">DSM 17044</strain>
    </source>
</reference>
<organism evidence="1 2">
    <name type="scientific">Stigmatella aurantiaca</name>
    <dbReference type="NCBI Taxonomy" id="41"/>
    <lineage>
        <taxon>Bacteria</taxon>
        <taxon>Pseudomonadati</taxon>
        <taxon>Myxococcota</taxon>
        <taxon>Myxococcia</taxon>
        <taxon>Myxococcales</taxon>
        <taxon>Cystobacterineae</taxon>
        <taxon>Archangiaceae</taxon>
        <taxon>Stigmatella</taxon>
    </lineage>
</organism>
<protein>
    <submittedName>
        <fullName evidence="1">Uncharacterized protein</fullName>
    </submittedName>
</protein>
<proteinExistence type="predicted"/>
<dbReference type="RefSeq" id="WP_075004941.1">
    <property type="nucleotide sequence ID" value="NZ_FOAP01000001.1"/>
</dbReference>
<evidence type="ECO:0000313" key="2">
    <source>
        <dbReference type="Proteomes" id="UP000182719"/>
    </source>
</evidence>
<accession>A0A1H7HKD1</accession>
<dbReference type="Proteomes" id="UP000182719">
    <property type="component" value="Unassembled WGS sequence"/>
</dbReference>
<gene>
    <name evidence="1" type="ORF">SAMN05444354_101747</name>
</gene>
<keyword evidence="2" id="KW-1185">Reference proteome</keyword>
<dbReference type="AlphaFoldDB" id="A0A1H7HKD1"/>
<name>A0A1H7HKD1_STIAU</name>
<sequence length="361" mass="38387">MRWLDTVIRLAQVLTLLLVVGPARGAAEPWRAVARVSSDEEQLLLERVRGQSSDLPVLLVADPGPPLELGEPARWRGAEALAGAHRARAVLWFQRTGVMLHIHLAEPGTRHLFVRAAQVKGRPGSLEWSAGAEAVALVVRSALRAVEVGEPLGEEVAVAAPPPEPAEPLRPAVSLVPEPPAPAVRPPGPWQLAVGGQAALDGYGMGGTQGVVLGAGHEGDRLRVRLQLFVGLPAAREDGRTRVGLRQQGGGVWADATLVATPRWRWALGGGVGVLSFSRDTEARVPEVEATPPRTVFALAAGPESSLRWRVSRPFALEAAVAAEGLWGRPVLGYLEAGEFVKHSEGWAVRPRLSVTGVFFP</sequence>
<dbReference type="EMBL" id="FOAP01000001">
    <property type="protein sequence ID" value="SEK50876.1"/>
    <property type="molecule type" value="Genomic_DNA"/>
</dbReference>